<evidence type="ECO:0000256" key="1">
    <source>
        <dbReference type="ARBA" id="ARBA00022574"/>
    </source>
</evidence>
<evidence type="ECO:0000313" key="4">
    <source>
        <dbReference type="EMBL" id="CDO93061.1"/>
    </source>
</evidence>
<sequence>MLTDNQRLSLNRAICDYVRHNGASNELVAQLDSLLLANAPQDNADAIATQDTKLLEKKWNSIVKLQSRIMDLEKYSAELQKSIDEEQTTQKQISDASLDWEPKDSPSFQVTLGASITALCLHPTLPVIFVGLDSGKLLRYDILNMELPLQSIVAHMDGITSISISLRSENGRPAYLATASKDLSAKIWELELDSTLSHIKTLIGHEHTVSDCQLFERGADLLLATCSRDLFVKVWDTSNGWCIKSFQPHTQWIRSINVHGEFILTGSNDSAIRLTHWPSGNGLSMGIGHEFPVEKVLILIPDPAHLQPQYQPLGFQNVASASRDGTIRIWKVCLPKFIPHRPPRPNPLDTNFKVIAVLKDHQSWVRDLHQFQNKLFSCSDDGTVKCWELNWEKLSDTTCAKSWDLSKNGFQNCLTLDNITFTALPLRKLLLSGSNEGTLTCFMR</sequence>
<protein>
    <submittedName>
        <fullName evidence="4">WGS project CCBQ000000000 data, contig 00099</fullName>
    </submittedName>
</protein>
<dbReference type="SUPFAM" id="SSF109925">
    <property type="entry name" value="Lissencephaly-1 protein (Lis-1, PAF-AH alpha) N-terminal domain"/>
    <property type="match status" value="1"/>
</dbReference>
<dbReference type="AlphaFoldDB" id="A0A0A8L4D9"/>
<dbReference type="InterPro" id="IPR020472">
    <property type="entry name" value="WD40_PAC1"/>
</dbReference>
<reference evidence="4 5" key="1">
    <citation type="submission" date="2014-03" db="EMBL/GenBank/DDBJ databases">
        <title>The genome of Kluyveromyces dobzhanskii.</title>
        <authorList>
            <person name="Nystedt B."/>
            <person name="Astrom S."/>
        </authorList>
    </citation>
    <scope>NUCLEOTIDE SEQUENCE [LARGE SCALE GENOMIC DNA]</scope>
    <source>
        <strain evidence="4 5">CBS 2104</strain>
    </source>
</reference>
<dbReference type="InterPro" id="IPR001680">
    <property type="entry name" value="WD40_rpt"/>
</dbReference>
<dbReference type="SUPFAM" id="SSF50978">
    <property type="entry name" value="WD40 repeat-like"/>
    <property type="match status" value="1"/>
</dbReference>
<evidence type="ECO:0000256" key="2">
    <source>
        <dbReference type="ARBA" id="ARBA00022737"/>
    </source>
</evidence>
<organism evidence="4 5">
    <name type="scientific">Kluyveromyces dobzhanskii CBS 2104</name>
    <dbReference type="NCBI Taxonomy" id="1427455"/>
    <lineage>
        <taxon>Eukaryota</taxon>
        <taxon>Fungi</taxon>
        <taxon>Dikarya</taxon>
        <taxon>Ascomycota</taxon>
        <taxon>Saccharomycotina</taxon>
        <taxon>Saccharomycetes</taxon>
        <taxon>Saccharomycetales</taxon>
        <taxon>Saccharomycetaceae</taxon>
        <taxon>Kluyveromyces</taxon>
    </lineage>
</organism>
<dbReference type="InterPro" id="IPR015943">
    <property type="entry name" value="WD40/YVTN_repeat-like_dom_sf"/>
</dbReference>
<dbReference type="Gene3D" id="2.130.10.10">
    <property type="entry name" value="YVTN repeat-like/Quinoprotein amine dehydrogenase"/>
    <property type="match status" value="2"/>
</dbReference>
<keyword evidence="1 3" id="KW-0853">WD repeat</keyword>
<feature type="repeat" description="WD" evidence="3">
    <location>
        <begin position="202"/>
        <end position="245"/>
    </location>
</feature>
<dbReference type="EMBL" id="CCBQ010000019">
    <property type="protein sequence ID" value="CDO93061.1"/>
    <property type="molecule type" value="Genomic_DNA"/>
</dbReference>
<dbReference type="PANTHER" id="PTHR19848:SF8">
    <property type="entry name" value="F-BOX AND WD REPEAT DOMAIN CONTAINING 7"/>
    <property type="match status" value="1"/>
</dbReference>
<dbReference type="Pfam" id="PF00400">
    <property type="entry name" value="WD40"/>
    <property type="match status" value="5"/>
</dbReference>
<dbReference type="PROSITE" id="PS50082">
    <property type="entry name" value="WD_REPEATS_2"/>
    <property type="match status" value="2"/>
</dbReference>
<accession>A0A0A8L4D9</accession>
<keyword evidence="5" id="KW-1185">Reference proteome</keyword>
<dbReference type="PROSITE" id="PS00678">
    <property type="entry name" value="WD_REPEATS_1"/>
    <property type="match status" value="2"/>
</dbReference>
<proteinExistence type="predicted"/>
<dbReference type="GO" id="GO:0000027">
    <property type="term" value="P:ribosomal large subunit assembly"/>
    <property type="evidence" value="ECO:0007669"/>
    <property type="project" value="TreeGrafter"/>
</dbReference>
<dbReference type="OrthoDB" id="10264588at2759"/>
<comment type="caution">
    <text evidence="4">The sequence shown here is derived from an EMBL/GenBank/DDBJ whole genome shotgun (WGS) entry which is preliminary data.</text>
</comment>
<dbReference type="InterPro" id="IPR019775">
    <property type="entry name" value="WD40_repeat_CS"/>
</dbReference>
<evidence type="ECO:0000313" key="5">
    <source>
        <dbReference type="Proteomes" id="UP000031516"/>
    </source>
</evidence>
<dbReference type="GO" id="GO:0005730">
    <property type="term" value="C:nucleolus"/>
    <property type="evidence" value="ECO:0007669"/>
    <property type="project" value="UniProtKB-SubCell"/>
</dbReference>
<dbReference type="PRINTS" id="PR00320">
    <property type="entry name" value="GPROTEINBRPT"/>
</dbReference>
<dbReference type="SMART" id="SM00320">
    <property type="entry name" value="WD40"/>
    <property type="match status" value="6"/>
</dbReference>
<dbReference type="Gene3D" id="1.20.960.30">
    <property type="match status" value="1"/>
</dbReference>
<dbReference type="PANTHER" id="PTHR19848">
    <property type="entry name" value="WD40 REPEAT PROTEIN"/>
    <property type="match status" value="1"/>
</dbReference>
<feature type="repeat" description="WD" evidence="3">
    <location>
        <begin position="318"/>
        <end position="332"/>
    </location>
</feature>
<dbReference type="Proteomes" id="UP000031516">
    <property type="component" value="Unassembled WGS sequence"/>
</dbReference>
<keyword evidence="2" id="KW-0677">Repeat</keyword>
<name>A0A0A8L4D9_9SACH</name>
<evidence type="ECO:0000256" key="3">
    <source>
        <dbReference type="PROSITE-ProRule" id="PRU00221"/>
    </source>
</evidence>
<gene>
    <name evidence="4" type="ORF">KLDO_g1367</name>
</gene>
<dbReference type="InterPro" id="IPR037190">
    <property type="entry name" value="LIS1_N"/>
</dbReference>
<dbReference type="InterPro" id="IPR036322">
    <property type="entry name" value="WD40_repeat_dom_sf"/>
</dbReference>